<evidence type="ECO:0000256" key="2">
    <source>
        <dbReference type="SAM" id="MobiDB-lite"/>
    </source>
</evidence>
<dbReference type="Proteomes" id="UP000002037">
    <property type="component" value="Unassembled WGS sequence"/>
</dbReference>
<dbReference type="GO" id="GO:0071788">
    <property type="term" value="P:endoplasmic reticulum tubular network maintenance"/>
    <property type="evidence" value="ECO:0007669"/>
    <property type="project" value="UniProtKB-UniRule"/>
</dbReference>
<feature type="region of interest" description="Disordered" evidence="2">
    <location>
        <begin position="150"/>
        <end position="232"/>
    </location>
</feature>
<dbReference type="VEuPathDB" id="FungiDB:CTRG_00445"/>
<comment type="domain">
    <text evidence="1">The C4-type zinc finger motif is necessary both for its ER three-way tubular junction localization and formation.</text>
</comment>
<feature type="compositionally biased region" description="Polar residues" evidence="2">
    <location>
        <begin position="161"/>
        <end position="173"/>
    </location>
</feature>
<feature type="domain" description="Lunapark zinc ribbon" evidence="3">
    <location>
        <begin position="237"/>
        <end position="293"/>
    </location>
</feature>
<keyword evidence="1" id="KW-0256">Endoplasmic reticulum</keyword>
<comment type="similarity">
    <text evidence="1">Belongs to the lunapark family.</text>
</comment>
<dbReference type="InterPro" id="IPR019273">
    <property type="entry name" value="Lunapark_Znf"/>
</dbReference>
<gene>
    <name evidence="4" type="ORF">CTRG_00445</name>
</gene>
<dbReference type="GO" id="GO:0098826">
    <property type="term" value="C:endoplasmic reticulum tubular network membrane"/>
    <property type="evidence" value="ECO:0007669"/>
    <property type="project" value="UniProtKB-UniRule"/>
</dbReference>
<feature type="compositionally biased region" description="Low complexity" evidence="2">
    <location>
        <begin position="197"/>
        <end position="210"/>
    </location>
</feature>
<dbReference type="EMBL" id="GG692395">
    <property type="protein sequence ID" value="EER35706.1"/>
    <property type="molecule type" value="Genomic_DNA"/>
</dbReference>
<comment type="subcellular location">
    <subcellularLocation>
        <location evidence="1">Endoplasmic reticulum membrane</location>
        <topology evidence="1">Multi-pass membrane protein</topology>
    </subcellularLocation>
</comment>
<organism evidence="4 5">
    <name type="scientific">Candida tropicalis (strain ATCC MYA-3404 / T1)</name>
    <name type="common">Yeast</name>
    <dbReference type="NCBI Taxonomy" id="294747"/>
    <lineage>
        <taxon>Eukaryota</taxon>
        <taxon>Fungi</taxon>
        <taxon>Dikarya</taxon>
        <taxon>Ascomycota</taxon>
        <taxon>Saccharomycotina</taxon>
        <taxon>Pichiomycetes</taxon>
        <taxon>Debaryomycetaceae</taxon>
        <taxon>Candida/Lodderomyces clade</taxon>
        <taxon>Candida</taxon>
    </lineage>
</organism>
<keyword evidence="1" id="KW-1133">Transmembrane helix</keyword>
<protein>
    <recommendedName>
        <fullName evidence="1">Endoplasmic reticulum junction formation protein lunapark</fullName>
    </recommendedName>
</protein>
<comment type="function">
    <text evidence="1">Plays a role in determining ER morphology.</text>
</comment>
<feature type="transmembrane region" description="Helical" evidence="1">
    <location>
        <begin position="90"/>
        <end position="116"/>
    </location>
</feature>
<dbReference type="PANTHER" id="PTHR22166:SF12">
    <property type="entry name" value="ENDOPLASMIC RETICULUM JUNCTION FORMATION PROTEIN LUNAPARK"/>
    <property type="match status" value="1"/>
</dbReference>
<keyword evidence="5" id="KW-1185">Reference proteome</keyword>
<keyword evidence="1" id="KW-0472">Membrane</keyword>
<dbReference type="GO" id="GO:1903373">
    <property type="term" value="P:positive regulation of endoplasmic reticulum tubular network organization"/>
    <property type="evidence" value="ECO:0007669"/>
    <property type="project" value="UniProtKB-UniRule"/>
</dbReference>
<name>C5M306_CANTT</name>
<dbReference type="Pfam" id="PF10058">
    <property type="entry name" value="Zn_ribbon_10"/>
    <property type="match status" value="1"/>
</dbReference>
<accession>C5M306</accession>
<evidence type="ECO:0000313" key="5">
    <source>
        <dbReference type="Proteomes" id="UP000002037"/>
    </source>
</evidence>
<feature type="transmembrane region" description="Helical" evidence="1">
    <location>
        <begin position="50"/>
        <end position="69"/>
    </location>
</feature>
<dbReference type="HOGENOM" id="CLU_043850_2_0_1"/>
<feature type="region of interest" description="Disordered" evidence="2">
    <location>
        <begin position="300"/>
        <end position="341"/>
    </location>
</feature>
<dbReference type="KEGG" id="ctp:CTRG_00445"/>
<dbReference type="InterPro" id="IPR040115">
    <property type="entry name" value="Lnp"/>
</dbReference>
<evidence type="ECO:0000256" key="1">
    <source>
        <dbReference type="RuleBase" id="RU367073"/>
    </source>
</evidence>
<evidence type="ECO:0000259" key="3">
    <source>
        <dbReference type="Pfam" id="PF10058"/>
    </source>
</evidence>
<dbReference type="GeneID" id="8296117"/>
<dbReference type="GO" id="GO:0008270">
    <property type="term" value="F:zinc ion binding"/>
    <property type="evidence" value="ECO:0007669"/>
    <property type="project" value="UniProtKB-KW"/>
</dbReference>
<dbReference type="OrthoDB" id="1725934at2759"/>
<feature type="compositionally biased region" description="Pro residues" evidence="2">
    <location>
        <begin position="221"/>
        <end position="232"/>
    </location>
</feature>
<sequence length="341" mass="38756">MGVFSLFSSKGTFDPDTFEKELTSITESISSNKQQIYRLKQRQKSLRKSIARYMSLFYICIVSYFYLLTPSERAGKNRIQWFVINQSRRNLLILIGYPLLAILLSKGISFVFQFFINNKENSLKNLQKKHKVKIEELKNITNFNKTNELINKYGDEKPPKNQVQEGANKGQQRIRNRKDNSKSIRQQALKELNLPEQQQTQQGIQGTVGQHSKEQKVIPDGPTPSPIVPQQPVPRTFQDRILDILIGSDNSEAVESRYALICFNCFSHNGLAPPHTEDPANIKFQCWKCGAMNGKGMLFDQPELTSQSPIESSPEAIKTSDSKAPEPVSKKEEGATKTDEI</sequence>
<keyword evidence="1" id="KW-0812">Transmembrane</keyword>
<dbReference type="RefSeq" id="XP_002545664.1">
    <property type="nucleotide sequence ID" value="XM_002545618.1"/>
</dbReference>
<dbReference type="PANTHER" id="PTHR22166">
    <property type="entry name" value="ENDOPLASMIC RETICULUM JUNCTION FORMATION PROTEIN LUNAPARK"/>
    <property type="match status" value="1"/>
</dbReference>
<dbReference type="STRING" id="294747.C5M306"/>
<keyword evidence="1" id="KW-0479">Metal-binding</keyword>
<reference evidence="4 5" key="1">
    <citation type="journal article" date="2009" name="Nature">
        <title>Evolution of pathogenicity and sexual reproduction in eight Candida genomes.</title>
        <authorList>
            <person name="Butler G."/>
            <person name="Rasmussen M.D."/>
            <person name="Lin M.F."/>
            <person name="Santos M.A."/>
            <person name="Sakthikumar S."/>
            <person name="Munro C.A."/>
            <person name="Rheinbay E."/>
            <person name="Grabherr M."/>
            <person name="Forche A."/>
            <person name="Reedy J.L."/>
            <person name="Agrafioti I."/>
            <person name="Arnaud M.B."/>
            <person name="Bates S."/>
            <person name="Brown A.J."/>
            <person name="Brunke S."/>
            <person name="Costanzo M.C."/>
            <person name="Fitzpatrick D.A."/>
            <person name="de Groot P.W."/>
            <person name="Harris D."/>
            <person name="Hoyer L.L."/>
            <person name="Hube B."/>
            <person name="Klis F.M."/>
            <person name="Kodira C."/>
            <person name="Lennard N."/>
            <person name="Logue M.E."/>
            <person name="Martin R."/>
            <person name="Neiman A.M."/>
            <person name="Nikolaou E."/>
            <person name="Quail M.A."/>
            <person name="Quinn J."/>
            <person name="Santos M.C."/>
            <person name="Schmitzberger F.F."/>
            <person name="Sherlock G."/>
            <person name="Shah P."/>
            <person name="Silverstein K.A."/>
            <person name="Skrzypek M.S."/>
            <person name="Soll D."/>
            <person name="Staggs R."/>
            <person name="Stansfield I."/>
            <person name="Stumpf M.P."/>
            <person name="Sudbery P.E."/>
            <person name="Srikantha T."/>
            <person name="Zeng Q."/>
            <person name="Berman J."/>
            <person name="Berriman M."/>
            <person name="Heitman J."/>
            <person name="Gow N.A."/>
            <person name="Lorenz M.C."/>
            <person name="Birren B.W."/>
            <person name="Kellis M."/>
            <person name="Cuomo C.A."/>
        </authorList>
    </citation>
    <scope>NUCLEOTIDE SEQUENCE [LARGE SCALE GENOMIC DNA]</scope>
    <source>
        <strain evidence="5">ATCC MYA-3404 / T1</strain>
    </source>
</reference>
<keyword evidence="1" id="KW-0863">Zinc-finger</keyword>
<dbReference type="eggNOG" id="KOG2846">
    <property type="taxonomic scope" value="Eukaryota"/>
</dbReference>
<proteinExistence type="inferred from homology"/>
<keyword evidence="1" id="KW-0862">Zinc</keyword>
<dbReference type="AlphaFoldDB" id="C5M306"/>
<feature type="compositionally biased region" description="Basic and acidic residues" evidence="2">
    <location>
        <begin position="318"/>
        <end position="341"/>
    </location>
</feature>
<evidence type="ECO:0000313" key="4">
    <source>
        <dbReference type="EMBL" id="EER35706.1"/>
    </source>
</evidence>